<dbReference type="GO" id="GO:0005544">
    <property type="term" value="F:calcium-dependent phospholipid binding"/>
    <property type="evidence" value="ECO:0007669"/>
    <property type="project" value="TreeGrafter"/>
</dbReference>
<dbReference type="GO" id="GO:0030276">
    <property type="term" value="F:clathrin binding"/>
    <property type="evidence" value="ECO:0007669"/>
    <property type="project" value="TreeGrafter"/>
</dbReference>
<feature type="domain" description="C2" evidence="1">
    <location>
        <begin position="1"/>
        <end position="95"/>
    </location>
</feature>
<organism evidence="4">
    <name type="scientific">Soboliphyme baturini</name>
    <dbReference type="NCBI Taxonomy" id="241478"/>
    <lineage>
        <taxon>Eukaryota</taxon>
        <taxon>Metazoa</taxon>
        <taxon>Ecdysozoa</taxon>
        <taxon>Nematoda</taxon>
        <taxon>Enoplea</taxon>
        <taxon>Dorylaimia</taxon>
        <taxon>Dioctophymatida</taxon>
        <taxon>Dioctophymatoidea</taxon>
        <taxon>Soboliphymatidae</taxon>
        <taxon>Soboliphyme</taxon>
    </lineage>
</organism>
<accession>A0A183J4M3</accession>
<keyword evidence="3" id="KW-1185">Reference proteome</keyword>
<dbReference type="GO" id="GO:0005509">
    <property type="term" value="F:calcium ion binding"/>
    <property type="evidence" value="ECO:0007669"/>
    <property type="project" value="TreeGrafter"/>
</dbReference>
<reference evidence="4" key="1">
    <citation type="submission" date="2016-06" db="UniProtKB">
        <authorList>
            <consortium name="WormBaseParasite"/>
        </authorList>
    </citation>
    <scope>IDENTIFICATION</scope>
</reference>
<protein>
    <submittedName>
        <fullName evidence="4">C2 domain-containing protein</fullName>
    </submittedName>
</protein>
<dbReference type="InterPro" id="IPR035892">
    <property type="entry name" value="C2_domain_sf"/>
</dbReference>
<name>A0A183J4M3_9BILA</name>
<dbReference type="GO" id="GO:0030672">
    <property type="term" value="C:synaptic vesicle membrane"/>
    <property type="evidence" value="ECO:0007669"/>
    <property type="project" value="TreeGrafter"/>
</dbReference>
<dbReference type="Pfam" id="PF00168">
    <property type="entry name" value="C2"/>
    <property type="match status" value="1"/>
</dbReference>
<dbReference type="InterPro" id="IPR000008">
    <property type="entry name" value="C2_dom"/>
</dbReference>
<dbReference type="SUPFAM" id="SSF49562">
    <property type="entry name" value="C2 domain (Calcium/lipid-binding domain, CaLB)"/>
    <property type="match status" value="1"/>
</dbReference>
<dbReference type="Proteomes" id="UP000270296">
    <property type="component" value="Unassembled WGS sequence"/>
</dbReference>
<dbReference type="GO" id="GO:0030424">
    <property type="term" value="C:axon"/>
    <property type="evidence" value="ECO:0007669"/>
    <property type="project" value="TreeGrafter"/>
</dbReference>
<dbReference type="PROSITE" id="PS50004">
    <property type="entry name" value="C2"/>
    <property type="match status" value="1"/>
</dbReference>
<dbReference type="GO" id="GO:0048488">
    <property type="term" value="P:synaptic vesicle endocytosis"/>
    <property type="evidence" value="ECO:0007669"/>
    <property type="project" value="TreeGrafter"/>
</dbReference>
<dbReference type="GO" id="GO:0031045">
    <property type="term" value="C:dense core granule"/>
    <property type="evidence" value="ECO:0007669"/>
    <property type="project" value="TreeGrafter"/>
</dbReference>
<dbReference type="GO" id="GO:0005886">
    <property type="term" value="C:plasma membrane"/>
    <property type="evidence" value="ECO:0007669"/>
    <property type="project" value="TreeGrafter"/>
</dbReference>
<evidence type="ECO:0000313" key="4">
    <source>
        <dbReference type="WBParaSite" id="SBAD_0001119701-mRNA-1"/>
    </source>
</evidence>
<dbReference type="GO" id="GO:0000149">
    <property type="term" value="F:SNARE binding"/>
    <property type="evidence" value="ECO:0007669"/>
    <property type="project" value="TreeGrafter"/>
</dbReference>
<reference evidence="2 3" key="2">
    <citation type="submission" date="2018-11" db="EMBL/GenBank/DDBJ databases">
        <authorList>
            <consortium name="Pathogen Informatics"/>
        </authorList>
    </citation>
    <scope>NUCLEOTIDE SEQUENCE [LARGE SCALE GENOMIC DNA]</scope>
</reference>
<proteinExistence type="predicted"/>
<gene>
    <name evidence="2" type="ORF">SBAD_LOCUS10821</name>
</gene>
<dbReference type="Gene3D" id="2.60.40.150">
    <property type="entry name" value="C2 domain"/>
    <property type="match status" value="1"/>
</dbReference>
<dbReference type="GO" id="GO:0048791">
    <property type="term" value="P:calcium ion-regulated exocytosis of neurotransmitter"/>
    <property type="evidence" value="ECO:0007669"/>
    <property type="project" value="TreeGrafter"/>
</dbReference>
<dbReference type="AlphaFoldDB" id="A0A183J4M3"/>
<evidence type="ECO:0000313" key="2">
    <source>
        <dbReference type="EMBL" id="VDP34897.1"/>
    </source>
</evidence>
<sequence length="104" mass="12511">MRAEDQNRIPNPYIKCYLLPERHCYCKSQIHPKTVKPTFNEVFAFDAAVDSLSWRMLQLTMYDFERFKRHEIIGNVLMRDLFENSNPYCWTEYTMNIISNHVGE</sequence>
<dbReference type="EMBL" id="UZAM01014618">
    <property type="protein sequence ID" value="VDP34897.1"/>
    <property type="molecule type" value="Genomic_DNA"/>
</dbReference>
<evidence type="ECO:0000313" key="3">
    <source>
        <dbReference type="Proteomes" id="UP000270296"/>
    </source>
</evidence>
<evidence type="ECO:0000259" key="1">
    <source>
        <dbReference type="PROSITE" id="PS50004"/>
    </source>
</evidence>
<dbReference type="WBParaSite" id="SBAD_0001119701-mRNA-1">
    <property type="protein sequence ID" value="SBAD_0001119701-mRNA-1"/>
    <property type="gene ID" value="SBAD_0001119701"/>
</dbReference>
<dbReference type="OrthoDB" id="67700at2759"/>
<dbReference type="GO" id="GO:0001786">
    <property type="term" value="F:phosphatidylserine binding"/>
    <property type="evidence" value="ECO:0007669"/>
    <property type="project" value="TreeGrafter"/>
</dbReference>
<dbReference type="PANTHER" id="PTHR10024">
    <property type="entry name" value="SYNAPTOTAGMIN"/>
    <property type="match status" value="1"/>
</dbReference>
<dbReference type="PANTHER" id="PTHR10024:SF360">
    <property type="entry name" value="C2 DOMAIN-CONTAINING PROTEIN"/>
    <property type="match status" value="1"/>
</dbReference>